<evidence type="ECO:0000259" key="8">
    <source>
        <dbReference type="Pfam" id="PF20684"/>
    </source>
</evidence>
<sequence length="394" mass="43653">MSNMTKESVIYILHALAIPSCMVRLFYRKHTHRLGWDDLWAFIALVFDCAMVIAINIHTGPGNTGMTSSVRWAILITFSSTLWGSRLSIAVAIVRLVPPGCGHRIAKSVSVLFGVTWIIIIVQKSFICGGSPNLNIAKCKIPKETGILELCTDLMADIWLICSPACLLWNLKLSRQRQVLVLSIFASNVLLSASSIVHSVFIINQRGPFWIGYTAQIEVAISLMMCNLLVLATWIYSRFYPTDETDDSYTSSQSTPWTRRRPNGPIYGFEGSVLALTEISGSSMSRSAYATLDNLPLKYTANSDQPRPRSRSLDGLCAIRPPHTGTLSLSLRRVQSCPAIVNFHIRETPKKPKKAYNISWKDTAEMGTTSGSARRMPPRRGARPVMGGSRRSEG</sequence>
<protein>
    <recommendedName>
        <fullName evidence="8">Rhodopsin domain-containing protein</fullName>
    </recommendedName>
</protein>
<evidence type="ECO:0000313" key="10">
    <source>
        <dbReference type="Proteomes" id="UP000807342"/>
    </source>
</evidence>
<feature type="transmembrane region" description="Helical" evidence="7">
    <location>
        <begin position="6"/>
        <end position="27"/>
    </location>
</feature>
<comment type="similarity">
    <text evidence="5">Belongs to the SAT4 family.</text>
</comment>
<dbReference type="EMBL" id="MU151098">
    <property type="protein sequence ID" value="KAF9450723.1"/>
    <property type="molecule type" value="Genomic_DNA"/>
</dbReference>
<dbReference type="GO" id="GO:0016020">
    <property type="term" value="C:membrane"/>
    <property type="evidence" value="ECO:0007669"/>
    <property type="project" value="UniProtKB-SubCell"/>
</dbReference>
<feature type="transmembrane region" description="Helical" evidence="7">
    <location>
        <begin position="209"/>
        <end position="236"/>
    </location>
</feature>
<evidence type="ECO:0000256" key="1">
    <source>
        <dbReference type="ARBA" id="ARBA00004141"/>
    </source>
</evidence>
<evidence type="ECO:0000256" key="7">
    <source>
        <dbReference type="SAM" id="Phobius"/>
    </source>
</evidence>
<evidence type="ECO:0000256" key="6">
    <source>
        <dbReference type="SAM" id="MobiDB-lite"/>
    </source>
</evidence>
<feature type="domain" description="Rhodopsin" evidence="8">
    <location>
        <begin position="24"/>
        <end position="206"/>
    </location>
</feature>
<evidence type="ECO:0000256" key="4">
    <source>
        <dbReference type="ARBA" id="ARBA00023136"/>
    </source>
</evidence>
<name>A0A9P5XG05_9AGAR</name>
<dbReference type="PANTHER" id="PTHR33048:SF47">
    <property type="entry name" value="INTEGRAL MEMBRANE PROTEIN-RELATED"/>
    <property type="match status" value="1"/>
</dbReference>
<dbReference type="InterPro" id="IPR052337">
    <property type="entry name" value="SAT4-like"/>
</dbReference>
<keyword evidence="4 7" id="KW-0472">Membrane</keyword>
<feature type="transmembrane region" description="Helical" evidence="7">
    <location>
        <begin position="39"/>
        <end position="58"/>
    </location>
</feature>
<organism evidence="9 10">
    <name type="scientific">Macrolepiota fuliginosa MF-IS2</name>
    <dbReference type="NCBI Taxonomy" id="1400762"/>
    <lineage>
        <taxon>Eukaryota</taxon>
        <taxon>Fungi</taxon>
        <taxon>Dikarya</taxon>
        <taxon>Basidiomycota</taxon>
        <taxon>Agaricomycotina</taxon>
        <taxon>Agaricomycetes</taxon>
        <taxon>Agaricomycetidae</taxon>
        <taxon>Agaricales</taxon>
        <taxon>Agaricineae</taxon>
        <taxon>Agaricaceae</taxon>
        <taxon>Macrolepiota</taxon>
    </lineage>
</organism>
<reference evidence="9" key="1">
    <citation type="submission" date="2020-11" db="EMBL/GenBank/DDBJ databases">
        <authorList>
            <consortium name="DOE Joint Genome Institute"/>
            <person name="Ahrendt S."/>
            <person name="Riley R."/>
            <person name="Andreopoulos W."/>
            <person name="Labutti K."/>
            <person name="Pangilinan J."/>
            <person name="Ruiz-Duenas F.J."/>
            <person name="Barrasa J.M."/>
            <person name="Sanchez-Garcia M."/>
            <person name="Camarero S."/>
            <person name="Miyauchi S."/>
            <person name="Serrano A."/>
            <person name="Linde D."/>
            <person name="Babiker R."/>
            <person name="Drula E."/>
            <person name="Ayuso-Fernandez I."/>
            <person name="Pacheco R."/>
            <person name="Padilla G."/>
            <person name="Ferreira P."/>
            <person name="Barriuso J."/>
            <person name="Kellner H."/>
            <person name="Castanera R."/>
            <person name="Alfaro M."/>
            <person name="Ramirez L."/>
            <person name="Pisabarro A.G."/>
            <person name="Kuo A."/>
            <person name="Tritt A."/>
            <person name="Lipzen A."/>
            <person name="He G."/>
            <person name="Yan M."/>
            <person name="Ng V."/>
            <person name="Cullen D."/>
            <person name="Martin F."/>
            <person name="Rosso M.-N."/>
            <person name="Henrissat B."/>
            <person name="Hibbett D."/>
            <person name="Martinez A.T."/>
            <person name="Grigoriev I.V."/>
        </authorList>
    </citation>
    <scope>NUCLEOTIDE SEQUENCE</scope>
    <source>
        <strain evidence="9">MF-IS2</strain>
    </source>
</reference>
<evidence type="ECO:0000256" key="2">
    <source>
        <dbReference type="ARBA" id="ARBA00022692"/>
    </source>
</evidence>
<evidence type="ECO:0000256" key="5">
    <source>
        <dbReference type="ARBA" id="ARBA00038359"/>
    </source>
</evidence>
<proteinExistence type="inferred from homology"/>
<evidence type="ECO:0000313" key="9">
    <source>
        <dbReference type="EMBL" id="KAF9450723.1"/>
    </source>
</evidence>
<feature type="region of interest" description="Disordered" evidence="6">
    <location>
        <begin position="357"/>
        <end position="394"/>
    </location>
</feature>
<comment type="caution">
    <text evidence="9">The sequence shown here is derived from an EMBL/GenBank/DDBJ whole genome shotgun (WGS) entry which is preliminary data.</text>
</comment>
<keyword evidence="10" id="KW-1185">Reference proteome</keyword>
<keyword evidence="3 7" id="KW-1133">Transmembrane helix</keyword>
<feature type="transmembrane region" description="Helical" evidence="7">
    <location>
        <begin position="70"/>
        <end position="97"/>
    </location>
</feature>
<evidence type="ECO:0000256" key="3">
    <source>
        <dbReference type="ARBA" id="ARBA00022989"/>
    </source>
</evidence>
<dbReference type="OrthoDB" id="3229610at2759"/>
<accession>A0A9P5XG05</accession>
<dbReference type="Proteomes" id="UP000807342">
    <property type="component" value="Unassembled WGS sequence"/>
</dbReference>
<gene>
    <name evidence="9" type="ORF">P691DRAFT_773649</name>
</gene>
<dbReference type="PANTHER" id="PTHR33048">
    <property type="entry name" value="PTH11-LIKE INTEGRAL MEMBRANE PROTEIN (AFU_ORTHOLOGUE AFUA_5G11245)"/>
    <property type="match status" value="1"/>
</dbReference>
<dbReference type="Pfam" id="PF20684">
    <property type="entry name" value="Fung_rhodopsin"/>
    <property type="match status" value="1"/>
</dbReference>
<dbReference type="AlphaFoldDB" id="A0A9P5XG05"/>
<keyword evidence="2 7" id="KW-0812">Transmembrane</keyword>
<comment type="subcellular location">
    <subcellularLocation>
        <location evidence="1">Membrane</location>
        <topology evidence="1">Multi-pass membrane protein</topology>
    </subcellularLocation>
</comment>
<dbReference type="InterPro" id="IPR049326">
    <property type="entry name" value="Rhodopsin_dom_fungi"/>
</dbReference>
<feature type="transmembrane region" description="Helical" evidence="7">
    <location>
        <begin position="179"/>
        <end position="203"/>
    </location>
</feature>